<evidence type="ECO:0000313" key="2">
    <source>
        <dbReference type="EMBL" id="GJE84978.1"/>
    </source>
</evidence>
<name>A0A9P3FXI9_9APHY</name>
<protein>
    <submittedName>
        <fullName evidence="2">Uncharacterized protein</fullName>
    </submittedName>
</protein>
<evidence type="ECO:0000256" key="1">
    <source>
        <dbReference type="SAM" id="MobiDB-lite"/>
    </source>
</evidence>
<reference evidence="2 3" key="1">
    <citation type="submission" date="2021-08" db="EMBL/GenBank/DDBJ databases">
        <title>Draft Genome Sequence of Phanerochaete sordida strain YK-624.</title>
        <authorList>
            <person name="Mori T."/>
            <person name="Dohra H."/>
            <person name="Suzuki T."/>
            <person name="Kawagishi H."/>
            <person name="Hirai H."/>
        </authorList>
    </citation>
    <scope>NUCLEOTIDE SEQUENCE [LARGE SCALE GENOMIC DNA]</scope>
    <source>
        <strain evidence="2 3">YK-624</strain>
    </source>
</reference>
<dbReference type="EMBL" id="BPQB01000001">
    <property type="protein sequence ID" value="GJE84978.1"/>
    <property type="molecule type" value="Genomic_DNA"/>
</dbReference>
<dbReference type="AlphaFoldDB" id="A0A9P3FXI9"/>
<feature type="compositionally biased region" description="Basic residues" evidence="1">
    <location>
        <begin position="31"/>
        <end position="41"/>
    </location>
</feature>
<gene>
    <name evidence="2" type="ORF">PsYK624_010550</name>
</gene>
<feature type="region of interest" description="Disordered" evidence="1">
    <location>
        <begin position="23"/>
        <end position="60"/>
    </location>
</feature>
<evidence type="ECO:0000313" key="3">
    <source>
        <dbReference type="Proteomes" id="UP000703269"/>
    </source>
</evidence>
<organism evidence="2 3">
    <name type="scientific">Phanerochaete sordida</name>
    <dbReference type="NCBI Taxonomy" id="48140"/>
    <lineage>
        <taxon>Eukaryota</taxon>
        <taxon>Fungi</taxon>
        <taxon>Dikarya</taxon>
        <taxon>Basidiomycota</taxon>
        <taxon>Agaricomycotina</taxon>
        <taxon>Agaricomycetes</taxon>
        <taxon>Polyporales</taxon>
        <taxon>Phanerochaetaceae</taxon>
        <taxon>Phanerochaete</taxon>
    </lineage>
</organism>
<accession>A0A9P3FXI9</accession>
<dbReference type="Proteomes" id="UP000703269">
    <property type="component" value="Unassembled WGS sequence"/>
</dbReference>
<sequence length="82" mass="8952">MDVSLWLSLWRRGRGVIFSVESSGGWQGAPRRVHARPHHPPRASGETARKIGGHPNRPAARPFTSISTVFILLPSDTSASIL</sequence>
<proteinExistence type="predicted"/>
<keyword evidence="3" id="KW-1185">Reference proteome</keyword>
<comment type="caution">
    <text evidence="2">The sequence shown here is derived from an EMBL/GenBank/DDBJ whole genome shotgun (WGS) entry which is preliminary data.</text>
</comment>